<dbReference type="SMART" id="SM00382">
    <property type="entry name" value="AAA"/>
    <property type="match status" value="1"/>
</dbReference>
<name>A0A941I7N8_9BACI</name>
<dbReference type="RefSeq" id="WP_166529840.1">
    <property type="nucleotide sequence ID" value="NZ_JAGSOT010000003.1"/>
</dbReference>
<dbReference type="InterPro" id="IPR050764">
    <property type="entry name" value="CbbQ/NirQ/NorQ/GpvN"/>
</dbReference>
<gene>
    <name evidence="2" type="ORF">KCX74_01530</name>
</gene>
<proteinExistence type="predicted"/>
<dbReference type="PANTHER" id="PTHR42759">
    <property type="entry name" value="MOXR FAMILY PROTEIN"/>
    <property type="match status" value="1"/>
</dbReference>
<dbReference type="Pfam" id="PF17863">
    <property type="entry name" value="AAA_lid_2"/>
    <property type="match status" value="1"/>
</dbReference>
<dbReference type="EMBL" id="JAGSOT010000003">
    <property type="protein sequence ID" value="MBR7794719.1"/>
    <property type="molecule type" value="Genomic_DNA"/>
</dbReference>
<dbReference type="GO" id="GO:0005524">
    <property type="term" value="F:ATP binding"/>
    <property type="evidence" value="ECO:0007669"/>
    <property type="project" value="InterPro"/>
</dbReference>
<keyword evidence="3" id="KW-1185">Reference proteome</keyword>
<dbReference type="Proteomes" id="UP000675284">
    <property type="component" value="Unassembled WGS sequence"/>
</dbReference>
<dbReference type="InterPro" id="IPR003593">
    <property type="entry name" value="AAA+_ATPase"/>
</dbReference>
<dbReference type="PIRSF" id="PIRSF002849">
    <property type="entry name" value="AAA_ATPase_chaperone_MoxR_prd"/>
    <property type="match status" value="1"/>
</dbReference>
<dbReference type="GO" id="GO:0016887">
    <property type="term" value="F:ATP hydrolysis activity"/>
    <property type="evidence" value="ECO:0007669"/>
    <property type="project" value="InterPro"/>
</dbReference>
<dbReference type="Pfam" id="PF07726">
    <property type="entry name" value="AAA_3"/>
    <property type="match status" value="1"/>
</dbReference>
<dbReference type="PANTHER" id="PTHR42759:SF5">
    <property type="entry name" value="METHANOL DEHYDROGENASE REGULATOR"/>
    <property type="match status" value="1"/>
</dbReference>
<dbReference type="CDD" id="cd00009">
    <property type="entry name" value="AAA"/>
    <property type="match status" value="1"/>
</dbReference>
<feature type="domain" description="AAA+ ATPase" evidence="1">
    <location>
        <begin position="32"/>
        <end position="174"/>
    </location>
</feature>
<evidence type="ECO:0000313" key="2">
    <source>
        <dbReference type="EMBL" id="MBR7794719.1"/>
    </source>
</evidence>
<dbReference type="InterPro" id="IPR041628">
    <property type="entry name" value="ChlI/MoxR_AAA_lid"/>
</dbReference>
<reference evidence="2" key="1">
    <citation type="submission" date="2021-04" db="EMBL/GenBank/DDBJ databases">
        <title>Isolation and polyphasic classification of algal microorganism.</title>
        <authorList>
            <person name="Wang S."/>
        </authorList>
    </citation>
    <scope>NUCLEOTIDE SEQUENCE</scope>
    <source>
        <strain evidence="2">720a</strain>
    </source>
</reference>
<dbReference type="Gene3D" id="1.10.8.80">
    <property type="entry name" value="Magnesium chelatase subunit I, C-Terminal domain"/>
    <property type="match status" value="1"/>
</dbReference>
<sequence length="313" mass="35186">MIEKVNRAKEILNQVIIGQEKVVHLIFVSLLAKGHILLESTPGSGKTKLAKSFSKISNVDFKRVQFTPDVLPSDITGIQFFNPKSQSFEMRIGPIQTNVLLVDEINRATPRTQSSLLEVMEEQQTTIEGETIHINSPFLVIATQNPIESNQGTFPLPEAQLDRFLMKIPLQYPTADQEKSILSTNQLNDPIANIQPLLQAEEIIKMQREIMHVEVSDVVKDYLLEIIQETRTHPDSILGASTRGALAFMRAAQAHAYLQARNFVNPQDIKELAPYILSHRMMLTLEGSIKKSSQDVLYEILGQVNVPVELESH</sequence>
<organism evidence="2 3">
    <name type="scientific">Virgibacillus salarius</name>
    <dbReference type="NCBI Taxonomy" id="447199"/>
    <lineage>
        <taxon>Bacteria</taxon>
        <taxon>Bacillati</taxon>
        <taxon>Bacillota</taxon>
        <taxon>Bacilli</taxon>
        <taxon>Bacillales</taxon>
        <taxon>Bacillaceae</taxon>
        <taxon>Virgibacillus</taxon>
    </lineage>
</organism>
<dbReference type="Gene3D" id="3.40.50.300">
    <property type="entry name" value="P-loop containing nucleotide triphosphate hydrolases"/>
    <property type="match status" value="1"/>
</dbReference>
<protein>
    <submittedName>
        <fullName evidence="2">MoxR family ATPase</fullName>
    </submittedName>
</protein>
<evidence type="ECO:0000313" key="3">
    <source>
        <dbReference type="Proteomes" id="UP000675284"/>
    </source>
</evidence>
<accession>A0A941I7N8</accession>
<dbReference type="AlphaFoldDB" id="A0A941I7N8"/>
<dbReference type="InterPro" id="IPR011703">
    <property type="entry name" value="ATPase_AAA-3"/>
</dbReference>
<evidence type="ECO:0000259" key="1">
    <source>
        <dbReference type="SMART" id="SM00382"/>
    </source>
</evidence>
<comment type="caution">
    <text evidence="2">The sequence shown here is derived from an EMBL/GenBank/DDBJ whole genome shotgun (WGS) entry which is preliminary data.</text>
</comment>
<dbReference type="InterPro" id="IPR027417">
    <property type="entry name" value="P-loop_NTPase"/>
</dbReference>
<dbReference type="SUPFAM" id="SSF52540">
    <property type="entry name" value="P-loop containing nucleoside triphosphate hydrolases"/>
    <property type="match status" value="1"/>
</dbReference>